<feature type="transmembrane region" description="Helical" evidence="2">
    <location>
        <begin position="199"/>
        <end position="223"/>
    </location>
</feature>
<evidence type="ECO:0000313" key="3">
    <source>
        <dbReference type="EMBL" id="KHN76817.1"/>
    </source>
</evidence>
<feature type="compositionally biased region" description="Polar residues" evidence="1">
    <location>
        <begin position="704"/>
        <end position="739"/>
    </location>
</feature>
<dbReference type="AlphaFoldDB" id="A0A0B2V5U3"/>
<comment type="caution">
    <text evidence="3">The sequence shown here is derived from an EMBL/GenBank/DDBJ whole genome shotgun (WGS) entry which is preliminary data.</text>
</comment>
<feature type="region of interest" description="Disordered" evidence="1">
    <location>
        <begin position="606"/>
        <end position="640"/>
    </location>
</feature>
<keyword evidence="2" id="KW-1133">Transmembrane helix</keyword>
<feature type="region of interest" description="Disordered" evidence="1">
    <location>
        <begin position="672"/>
        <end position="739"/>
    </location>
</feature>
<proteinExistence type="predicted"/>
<keyword evidence="4" id="KW-1185">Reference proteome</keyword>
<evidence type="ECO:0000313" key="4">
    <source>
        <dbReference type="Proteomes" id="UP000031036"/>
    </source>
</evidence>
<dbReference type="EMBL" id="JPKZ01002429">
    <property type="protein sequence ID" value="KHN76817.1"/>
    <property type="molecule type" value="Genomic_DNA"/>
</dbReference>
<evidence type="ECO:0000256" key="2">
    <source>
        <dbReference type="SAM" id="Phobius"/>
    </source>
</evidence>
<evidence type="ECO:0000256" key="1">
    <source>
        <dbReference type="SAM" id="MobiDB-lite"/>
    </source>
</evidence>
<feature type="compositionally biased region" description="Gly residues" evidence="1">
    <location>
        <begin position="672"/>
        <end position="685"/>
    </location>
</feature>
<keyword evidence="2" id="KW-0472">Membrane</keyword>
<dbReference type="Proteomes" id="UP000031036">
    <property type="component" value="Unassembled WGS sequence"/>
</dbReference>
<reference evidence="3 4" key="1">
    <citation type="submission" date="2014-11" db="EMBL/GenBank/DDBJ databases">
        <title>Genetic blueprint of the zoonotic pathogen Toxocara canis.</title>
        <authorList>
            <person name="Zhu X.-Q."/>
            <person name="Korhonen P.K."/>
            <person name="Cai H."/>
            <person name="Young N.D."/>
            <person name="Nejsum P."/>
            <person name="von Samson-Himmelstjerna G."/>
            <person name="Boag P.R."/>
            <person name="Tan P."/>
            <person name="Li Q."/>
            <person name="Min J."/>
            <person name="Yang Y."/>
            <person name="Wang X."/>
            <person name="Fang X."/>
            <person name="Hall R.S."/>
            <person name="Hofmann A."/>
            <person name="Sternberg P.W."/>
            <person name="Jex A.R."/>
            <person name="Gasser R.B."/>
        </authorList>
    </citation>
    <scope>NUCLEOTIDE SEQUENCE [LARGE SCALE GENOMIC DNA]</scope>
    <source>
        <strain evidence="3">PN_DK_2014</strain>
    </source>
</reference>
<dbReference type="OrthoDB" id="5869318at2759"/>
<name>A0A0B2V5U3_TOXCA</name>
<gene>
    <name evidence="3" type="primary">C09F5.1</name>
    <name evidence="3" type="ORF">Tcan_11248</name>
</gene>
<sequence length="755" mass="81109">MKKLIQNIVMKRGYDPRFVQLDAEPRPAISPAPFNFSNVNGCPPPPYRASVFLDDATTMSECSSGYNSAGVICKRRASWANLVESDENLNAHQVNAYPKIVRPSITSSTTAQRSFAGSPNEAAITTASLPQGGYYTPCAAPSSRTPSIAEQSYVSEFVLMPKGSLCRLNESGGGETEARPKRNRMEELRQCCNRPCTRVILTVLAFAIGIGVILAIVLTQTLWQSRVYEFSWLAPFPLRMGQQSPSKLSLSISANEVAIFKLDGNLPFKADFTSIYDFKTRKVAIMDSTLRSNGKNLVCFLMDLNSTSMPSIGALETAAKNALPKKEQLHGWQETWNFIPGPYSGNASALFQGGVPECNGARWIQLNYTSVDQKDRQCTDCYDFCIPEYGIERDQVRAEDYLNIVRLDCFYLFVPEWRGFAQSLSSEQNQRDFENYYRTVNVNMANGQAETALPSAQNAPPNGQYLESKWISLQQVPQRLSNATGQLFGQALTHVNNLASNVQNPLLGQSPSFFGNNGNQALPQNGGQNGAFLLPNMQMPQSAYGEQINGGNLNMPGQIAGQPHGMLAATQRGVSTFVPSESANHGLPPQSGLHLNAALFPPQQLQQGTYGGGGGTANGYAPSITSQVSGPQHGVQQGGFVSTSQFTNGAAAFGQPHNAAVSSNTNNGYGGGGSGGSGGGGGGGMQSFNGANTNFAQHPYPNQAGLSSPSFTAPQQSYQPTNSQTNFNGAGNHGTSSSGIGARVKRIVFRQIVRI</sequence>
<keyword evidence="2" id="KW-0812">Transmembrane</keyword>
<protein>
    <submittedName>
        <fullName evidence="3">BRICHOS domain-containing protein C09F5.1</fullName>
    </submittedName>
</protein>
<dbReference type="OMA" id="NFESKWI"/>
<accession>A0A0B2V5U3</accession>
<organism evidence="3 4">
    <name type="scientific">Toxocara canis</name>
    <name type="common">Canine roundworm</name>
    <dbReference type="NCBI Taxonomy" id="6265"/>
    <lineage>
        <taxon>Eukaryota</taxon>
        <taxon>Metazoa</taxon>
        <taxon>Ecdysozoa</taxon>
        <taxon>Nematoda</taxon>
        <taxon>Chromadorea</taxon>
        <taxon>Rhabditida</taxon>
        <taxon>Spirurina</taxon>
        <taxon>Ascaridomorpha</taxon>
        <taxon>Ascaridoidea</taxon>
        <taxon>Toxocaridae</taxon>
        <taxon>Toxocara</taxon>
    </lineage>
</organism>